<evidence type="ECO:0000313" key="3">
    <source>
        <dbReference type="Proteomes" id="UP001501009"/>
    </source>
</evidence>
<proteinExistence type="predicted"/>
<dbReference type="Proteomes" id="UP001501009">
    <property type="component" value="Unassembled WGS sequence"/>
</dbReference>
<name>A0ABP7GS75_9ACTN</name>
<dbReference type="EMBL" id="BAABDE010000005">
    <property type="protein sequence ID" value="GAA3774591.1"/>
    <property type="molecule type" value="Genomic_DNA"/>
</dbReference>
<feature type="region of interest" description="Disordered" evidence="1">
    <location>
        <begin position="34"/>
        <end position="61"/>
    </location>
</feature>
<protein>
    <submittedName>
        <fullName evidence="2">Uncharacterized protein</fullName>
    </submittedName>
</protein>
<keyword evidence="3" id="KW-1185">Reference proteome</keyword>
<reference evidence="3" key="1">
    <citation type="journal article" date="2019" name="Int. J. Syst. Evol. Microbiol.">
        <title>The Global Catalogue of Microorganisms (GCM) 10K type strain sequencing project: providing services to taxonomists for standard genome sequencing and annotation.</title>
        <authorList>
            <consortium name="The Broad Institute Genomics Platform"/>
            <consortium name="The Broad Institute Genome Sequencing Center for Infectious Disease"/>
            <person name="Wu L."/>
            <person name="Ma J."/>
        </authorList>
    </citation>
    <scope>NUCLEOTIDE SEQUENCE [LARGE SCALE GENOMIC DNA]</scope>
    <source>
        <strain evidence="3">JCM 17138</strain>
    </source>
</reference>
<evidence type="ECO:0000256" key="1">
    <source>
        <dbReference type="SAM" id="MobiDB-lite"/>
    </source>
</evidence>
<gene>
    <name evidence="2" type="ORF">GCM10022403_006860</name>
</gene>
<evidence type="ECO:0000313" key="2">
    <source>
        <dbReference type="EMBL" id="GAA3774591.1"/>
    </source>
</evidence>
<sequence length="136" mass="14779">MMFGQVRSRSVLMGLDNHMITSTVPVLLSGQPHNGHDATSLTRPANRTNPNHAMPCLPTPVRPTAPVPLTILRHAEQNSGGYERHLIGYAAANLDAATWVGQESEEGRLRLAAALDYLTRAVALSPPHNDRMMPDP</sequence>
<accession>A0ABP7GS75</accession>
<feature type="compositionally biased region" description="Polar residues" evidence="1">
    <location>
        <begin position="37"/>
        <end position="51"/>
    </location>
</feature>
<comment type="caution">
    <text evidence="2">The sequence shown here is derived from an EMBL/GenBank/DDBJ whole genome shotgun (WGS) entry which is preliminary data.</text>
</comment>
<organism evidence="2 3">
    <name type="scientific">Streptomyces coacervatus</name>
    <dbReference type="NCBI Taxonomy" id="647381"/>
    <lineage>
        <taxon>Bacteria</taxon>
        <taxon>Bacillati</taxon>
        <taxon>Actinomycetota</taxon>
        <taxon>Actinomycetes</taxon>
        <taxon>Kitasatosporales</taxon>
        <taxon>Streptomycetaceae</taxon>
        <taxon>Streptomyces</taxon>
    </lineage>
</organism>